<dbReference type="SUPFAM" id="SSF55729">
    <property type="entry name" value="Acyl-CoA N-acyltransferases (Nat)"/>
    <property type="match status" value="1"/>
</dbReference>
<dbReference type="InterPro" id="IPR016181">
    <property type="entry name" value="Acyl_CoA_acyltransferase"/>
</dbReference>
<gene>
    <name evidence="4" type="ORF">HG543_45555</name>
</gene>
<evidence type="ECO:0000256" key="1">
    <source>
        <dbReference type="ARBA" id="ARBA00022679"/>
    </source>
</evidence>
<dbReference type="AlphaFoldDB" id="A0A848LVI8"/>
<dbReference type="InterPro" id="IPR000182">
    <property type="entry name" value="GNAT_dom"/>
</dbReference>
<dbReference type="CDD" id="cd04301">
    <property type="entry name" value="NAT_SF"/>
    <property type="match status" value="1"/>
</dbReference>
<dbReference type="PROSITE" id="PS51186">
    <property type="entry name" value="GNAT"/>
    <property type="match status" value="1"/>
</dbReference>
<dbReference type="InterPro" id="IPR050832">
    <property type="entry name" value="Bact_Acetyltransf"/>
</dbReference>
<dbReference type="RefSeq" id="WP_169351247.1">
    <property type="nucleotide sequence ID" value="NZ_JABBJJ010000382.1"/>
</dbReference>
<evidence type="ECO:0000313" key="4">
    <source>
        <dbReference type="EMBL" id="NMO22077.1"/>
    </source>
</evidence>
<dbReference type="Pfam" id="PF00583">
    <property type="entry name" value="Acetyltransf_1"/>
    <property type="match status" value="1"/>
</dbReference>
<feature type="domain" description="N-acetyltransferase" evidence="3">
    <location>
        <begin position="12"/>
        <end position="151"/>
    </location>
</feature>
<protein>
    <submittedName>
        <fullName evidence="4">GNAT family N-acetyltransferase</fullName>
    </submittedName>
</protein>
<evidence type="ECO:0000259" key="3">
    <source>
        <dbReference type="PROSITE" id="PS51186"/>
    </source>
</evidence>
<dbReference type="GO" id="GO:0016747">
    <property type="term" value="F:acyltransferase activity, transferring groups other than amino-acyl groups"/>
    <property type="evidence" value="ECO:0007669"/>
    <property type="project" value="InterPro"/>
</dbReference>
<keyword evidence="5" id="KW-1185">Reference proteome</keyword>
<evidence type="ECO:0000313" key="5">
    <source>
        <dbReference type="Proteomes" id="UP000518300"/>
    </source>
</evidence>
<accession>A0A848LVI8</accession>
<keyword evidence="2" id="KW-0012">Acyltransferase</keyword>
<keyword evidence="1 4" id="KW-0808">Transferase</keyword>
<dbReference type="PANTHER" id="PTHR43877">
    <property type="entry name" value="AMINOALKYLPHOSPHONATE N-ACETYLTRANSFERASE-RELATED-RELATED"/>
    <property type="match status" value="1"/>
</dbReference>
<sequence length="284" mass="30390">MTVEVGQQAPLWVLRPGRPEDHSHFARLFMELGVDAPPPPPVWAAELMPLTVFAEGQGGVVAYAAMELLGEVGYVGQLVVDPSVRRQGLGRWMMERVAEHFRARGCSRWALNVKRDNTAALGLYTSVGMRPARQASTLQVTRAQVEALPPAPAGLDVVPAGPSDWEPLTAAFGMLPGRLAHLASLPSHKLLRLVPREPAPGPAAPLGMMDLRASSRTLYPLFAVSPAHARALLEDAFARLGGDVESLQVVVTDDAALEGLLRGAGAKVLHEMLELRGPLPEARG</sequence>
<reference evidence="4 5" key="1">
    <citation type="submission" date="2020-04" db="EMBL/GenBank/DDBJ databases">
        <title>Draft genome of Pyxidicoccus fallax type strain.</title>
        <authorList>
            <person name="Whitworth D.E."/>
        </authorList>
    </citation>
    <scope>NUCLEOTIDE SEQUENCE [LARGE SCALE GENOMIC DNA]</scope>
    <source>
        <strain evidence="4 5">DSM 14698</strain>
    </source>
</reference>
<comment type="caution">
    <text evidence="4">The sequence shown here is derived from an EMBL/GenBank/DDBJ whole genome shotgun (WGS) entry which is preliminary data.</text>
</comment>
<dbReference type="Gene3D" id="3.40.630.30">
    <property type="match status" value="1"/>
</dbReference>
<dbReference type="Proteomes" id="UP000518300">
    <property type="component" value="Unassembled WGS sequence"/>
</dbReference>
<name>A0A848LVI8_9BACT</name>
<evidence type="ECO:0000256" key="2">
    <source>
        <dbReference type="ARBA" id="ARBA00023315"/>
    </source>
</evidence>
<organism evidence="4 5">
    <name type="scientific">Pyxidicoccus fallax</name>
    <dbReference type="NCBI Taxonomy" id="394095"/>
    <lineage>
        <taxon>Bacteria</taxon>
        <taxon>Pseudomonadati</taxon>
        <taxon>Myxococcota</taxon>
        <taxon>Myxococcia</taxon>
        <taxon>Myxococcales</taxon>
        <taxon>Cystobacterineae</taxon>
        <taxon>Myxococcaceae</taxon>
        <taxon>Pyxidicoccus</taxon>
    </lineage>
</organism>
<dbReference type="EMBL" id="JABBJJ010000382">
    <property type="protein sequence ID" value="NMO22077.1"/>
    <property type="molecule type" value="Genomic_DNA"/>
</dbReference>
<proteinExistence type="predicted"/>